<dbReference type="FunFam" id="3.40.50.300:FF:000080">
    <property type="entry name" value="Ras-like GTPase Ras1"/>
    <property type="match status" value="1"/>
</dbReference>
<dbReference type="InterPro" id="IPR027417">
    <property type="entry name" value="P-loop_NTPase"/>
</dbReference>
<dbReference type="InterPro" id="IPR000557">
    <property type="entry name" value="Calponin_repeat"/>
</dbReference>
<comment type="similarity">
    <text evidence="2">Belongs to the small GTPase superfamily. Ras family.</text>
</comment>
<accession>A0A7I8VNC6</accession>
<evidence type="ECO:0000256" key="6">
    <source>
        <dbReference type="ARBA" id="ARBA00023134"/>
    </source>
</evidence>
<dbReference type="NCBIfam" id="TIGR00231">
    <property type="entry name" value="small_GTP"/>
    <property type="match status" value="1"/>
</dbReference>
<dbReference type="InterPro" id="IPR036872">
    <property type="entry name" value="CH_dom_sf"/>
</dbReference>
<keyword evidence="7" id="KW-0472">Membrane</keyword>
<dbReference type="EMBL" id="CAJFCJ010000007">
    <property type="protein sequence ID" value="CAD5117792.1"/>
    <property type="molecule type" value="Genomic_DNA"/>
</dbReference>
<dbReference type="PRINTS" id="PR00449">
    <property type="entry name" value="RASTRNSFRMNG"/>
</dbReference>
<keyword evidence="4" id="KW-0488">Methylation</keyword>
<dbReference type="SMART" id="SM00173">
    <property type="entry name" value="RAS"/>
    <property type="match status" value="1"/>
</dbReference>
<keyword evidence="3" id="KW-1003">Cell membrane</keyword>
<dbReference type="GO" id="GO:0003924">
    <property type="term" value="F:GTPase activity"/>
    <property type="evidence" value="ECO:0007669"/>
    <property type="project" value="InterPro"/>
</dbReference>
<evidence type="ECO:0000256" key="2">
    <source>
        <dbReference type="ARBA" id="ARBA00008344"/>
    </source>
</evidence>
<dbReference type="SUPFAM" id="SSF47576">
    <property type="entry name" value="Calponin-homology domain, CH-domain"/>
    <property type="match status" value="1"/>
</dbReference>
<comment type="subcellular location">
    <subcellularLocation>
        <location evidence="1">Cell membrane</location>
        <topology evidence="1">Lipid-anchor</topology>
    </subcellularLocation>
</comment>
<evidence type="ECO:0000256" key="5">
    <source>
        <dbReference type="ARBA" id="ARBA00022741"/>
    </source>
</evidence>
<evidence type="ECO:0000256" key="4">
    <source>
        <dbReference type="ARBA" id="ARBA00022481"/>
    </source>
</evidence>
<dbReference type="InterPro" id="IPR001715">
    <property type="entry name" value="CH_dom"/>
</dbReference>
<evidence type="ECO:0000256" key="1">
    <source>
        <dbReference type="ARBA" id="ARBA00004193"/>
    </source>
</evidence>
<evidence type="ECO:0000256" key="7">
    <source>
        <dbReference type="ARBA" id="ARBA00023136"/>
    </source>
</evidence>
<keyword evidence="9" id="KW-0636">Prenylation</keyword>
<evidence type="ECO:0000256" key="10">
    <source>
        <dbReference type="SAM" id="MobiDB-lite"/>
    </source>
</evidence>
<keyword evidence="8" id="KW-0449">Lipoprotein</keyword>
<feature type="compositionally biased region" description="Polar residues" evidence="10">
    <location>
        <begin position="342"/>
        <end position="375"/>
    </location>
</feature>
<dbReference type="SMART" id="SM00176">
    <property type="entry name" value="RAN"/>
    <property type="match status" value="1"/>
</dbReference>
<dbReference type="SMART" id="SM00175">
    <property type="entry name" value="RAB"/>
    <property type="match status" value="1"/>
</dbReference>
<dbReference type="PROSITE" id="PS51122">
    <property type="entry name" value="CALPONIN_2"/>
    <property type="match status" value="1"/>
</dbReference>
<reference evidence="12 13" key="1">
    <citation type="submission" date="2020-08" db="EMBL/GenBank/DDBJ databases">
        <authorList>
            <person name="Hejnol A."/>
        </authorList>
    </citation>
    <scope>NUCLEOTIDE SEQUENCE [LARGE SCALE GENOMIC DNA]</scope>
</reference>
<dbReference type="Gene3D" id="3.40.50.300">
    <property type="entry name" value="P-loop containing nucleotide triphosphate hydrolases"/>
    <property type="match status" value="1"/>
</dbReference>
<dbReference type="GO" id="GO:0005886">
    <property type="term" value="C:plasma membrane"/>
    <property type="evidence" value="ECO:0007669"/>
    <property type="project" value="UniProtKB-SubCell"/>
</dbReference>
<evidence type="ECO:0000256" key="8">
    <source>
        <dbReference type="ARBA" id="ARBA00023288"/>
    </source>
</evidence>
<dbReference type="AlphaFoldDB" id="A0A7I8VNC6"/>
<dbReference type="Pfam" id="PF00307">
    <property type="entry name" value="CH"/>
    <property type="match status" value="1"/>
</dbReference>
<dbReference type="Proteomes" id="UP000549394">
    <property type="component" value="Unassembled WGS sequence"/>
</dbReference>
<feature type="region of interest" description="Disordered" evidence="10">
    <location>
        <begin position="329"/>
        <end position="388"/>
    </location>
</feature>
<dbReference type="InterPro" id="IPR020849">
    <property type="entry name" value="Small_GTPase_Ras-type"/>
</dbReference>
<dbReference type="SMART" id="SM00174">
    <property type="entry name" value="RHO"/>
    <property type="match status" value="1"/>
</dbReference>
<evidence type="ECO:0000313" key="13">
    <source>
        <dbReference type="Proteomes" id="UP000549394"/>
    </source>
</evidence>
<dbReference type="InterPro" id="IPR005225">
    <property type="entry name" value="Small_GTP-bd"/>
</dbReference>
<dbReference type="GO" id="GO:0005525">
    <property type="term" value="F:GTP binding"/>
    <property type="evidence" value="ECO:0007669"/>
    <property type="project" value="UniProtKB-KW"/>
</dbReference>
<dbReference type="PANTHER" id="PTHR24070">
    <property type="entry name" value="RAS, DI-RAS, AND RHEB FAMILY MEMBERS OF SMALL GTPASE SUPERFAMILY"/>
    <property type="match status" value="1"/>
</dbReference>
<dbReference type="PROSITE" id="PS51419">
    <property type="entry name" value="RAB"/>
    <property type="match status" value="1"/>
</dbReference>
<evidence type="ECO:0000256" key="3">
    <source>
        <dbReference type="ARBA" id="ARBA00022475"/>
    </source>
</evidence>
<gene>
    <name evidence="12" type="ORF">DGYR_LOCUS6283</name>
</gene>
<comment type="caution">
    <text evidence="12">The sequence shown here is derived from an EMBL/GenBank/DDBJ whole genome shotgun (WGS) entry which is preliminary data.</text>
</comment>
<protein>
    <submittedName>
        <fullName evidence="12">DgyrCDS6544</fullName>
    </submittedName>
</protein>
<dbReference type="PROSITE" id="PS51420">
    <property type="entry name" value="RHO"/>
    <property type="match status" value="1"/>
</dbReference>
<dbReference type="InterPro" id="IPR001806">
    <property type="entry name" value="Small_GTPase"/>
</dbReference>
<keyword evidence="13" id="KW-1185">Reference proteome</keyword>
<dbReference type="PROSITE" id="PS50021">
    <property type="entry name" value="CH"/>
    <property type="match status" value="1"/>
</dbReference>
<dbReference type="PROSITE" id="PS51421">
    <property type="entry name" value="RAS"/>
    <property type="match status" value="1"/>
</dbReference>
<dbReference type="Gene3D" id="1.10.418.10">
    <property type="entry name" value="Calponin-like domain"/>
    <property type="match status" value="1"/>
</dbReference>
<proteinExistence type="inferred from homology"/>
<evidence type="ECO:0000259" key="11">
    <source>
        <dbReference type="PROSITE" id="PS50021"/>
    </source>
</evidence>
<dbReference type="GO" id="GO:0007165">
    <property type="term" value="P:signal transduction"/>
    <property type="evidence" value="ECO:0007669"/>
    <property type="project" value="InterPro"/>
</dbReference>
<feature type="domain" description="Calponin-homology (CH)" evidence="11">
    <location>
        <begin position="214"/>
        <end position="327"/>
    </location>
</feature>
<dbReference type="OrthoDB" id="5976022at2759"/>
<keyword evidence="5" id="KW-0547">Nucleotide-binding</keyword>
<dbReference type="SMART" id="SM00033">
    <property type="entry name" value="CH"/>
    <property type="match status" value="1"/>
</dbReference>
<keyword evidence="6" id="KW-0342">GTP-binding</keyword>
<sequence>MSKSVTALNDEDARIYKMVVIGDGAVGKSALTIQFFQRMFVEEYDPTIEDMYVKHAVVDGENCVLDVLDTAGQEEYSAMREQYMSQGDGYLLVYSVTDERSFRAIKRFHSQALRVKDTDSFPMILVANKIDLNSFRKVSIEDGVELANKFSIPYIETSAKNPPINVEEAFYSLFEVRNENEKTYSTMASPSSRRADKSGIAADIQRKLTEKYDVAAAQKVLDWMQELIGNNNSFPEAADSSCIGKAFNDGTILVTLANAIQENAIPAKYAKPSTMAFKKMEAINMFIQFCRNYGVPDHELFETVDLYEEQNMVQVMTCLESLARKAKSKGGPGFGPKEATKNQRNFSQEVLDQSKSALPLNSSGTNKGASQSGMSFGNRRHVTNDGKF</sequence>
<evidence type="ECO:0000256" key="9">
    <source>
        <dbReference type="ARBA" id="ARBA00023289"/>
    </source>
</evidence>
<dbReference type="Pfam" id="PF00402">
    <property type="entry name" value="Calponin"/>
    <property type="match status" value="1"/>
</dbReference>
<name>A0A7I8VNC6_9ANNE</name>
<organism evidence="12 13">
    <name type="scientific">Dimorphilus gyrociliatus</name>
    <dbReference type="NCBI Taxonomy" id="2664684"/>
    <lineage>
        <taxon>Eukaryota</taxon>
        <taxon>Metazoa</taxon>
        <taxon>Spiralia</taxon>
        <taxon>Lophotrochozoa</taxon>
        <taxon>Annelida</taxon>
        <taxon>Polychaeta</taxon>
        <taxon>Polychaeta incertae sedis</taxon>
        <taxon>Dinophilidae</taxon>
        <taxon>Dimorphilus</taxon>
    </lineage>
</organism>
<evidence type="ECO:0000313" key="12">
    <source>
        <dbReference type="EMBL" id="CAD5117792.1"/>
    </source>
</evidence>
<dbReference type="SUPFAM" id="SSF52540">
    <property type="entry name" value="P-loop containing nucleoside triphosphate hydrolases"/>
    <property type="match status" value="1"/>
</dbReference>
<dbReference type="Pfam" id="PF00071">
    <property type="entry name" value="Ras"/>
    <property type="match status" value="1"/>
</dbReference>